<dbReference type="InterPro" id="IPR011990">
    <property type="entry name" value="TPR-like_helical_dom_sf"/>
</dbReference>
<proteinExistence type="predicted"/>
<evidence type="ECO:0000313" key="1">
    <source>
        <dbReference type="EMBL" id="GAB1316043.1"/>
    </source>
</evidence>
<dbReference type="Proteomes" id="UP001628179">
    <property type="component" value="Unassembled WGS sequence"/>
</dbReference>
<comment type="caution">
    <text evidence="1">The sequence shown here is derived from an EMBL/GenBank/DDBJ whole genome shotgun (WGS) entry which is preliminary data.</text>
</comment>
<gene>
    <name evidence="1" type="ORF">MFIFM68171_06253</name>
</gene>
<reference evidence="1 2" key="1">
    <citation type="submission" date="2024-09" db="EMBL/GenBank/DDBJ databases">
        <title>Itraconazole resistance in Madurella fahalii resulting from another homologue of gene encoding cytochrome P450 14-alpha sterol demethylase (CYP51).</title>
        <authorList>
            <person name="Yoshioka I."/>
            <person name="Fahal A.H."/>
            <person name="Kaneko S."/>
            <person name="Yaguchi T."/>
        </authorList>
    </citation>
    <scope>NUCLEOTIDE SEQUENCE [LARGE SCALE GENOMIC DNA]</scope>
    <source>
        <strain evidence="1 2">IFM 68171</strain>
    </source>
</reference>
<sequence>MSDRLRPLLTPALFHLLVDTVIPYSTKDPIDFARVGRDFSWGEGLPGKVIEQVRPVLLTLSELGLENVPDLTTFLPPLSDPDFPRQALGLQLLLDQMPRRLCRGIDTRWTNAYFDVINLRYTQALDALPAAQKPHSWARWRDSVTLDYWVVVRTWFGTPFVHMDQVAVQERAVAFTEETRRQVEELTGTNDPYREERSMILSDIYAFPRVVKEGAPQDGANIQKYTYWMCMLMDVHKPIVDRFGWYPYRNVYFGREDTPEEEEWFEKTGNFARPSQEVRDRIKKDIDAGVWTPLTVGRDSETP</sequence>
<protein>
    <submittedName>
        <fullName evidence="1">Uncharacterized protein</fullName>
    </submittedName>
</protein>
<evidence type="ECO:0000313" key="2">
    <source>
        <dbReference type="Proteomes" id="UP001628179"/>
    </source>
</evidence>
<organism evidence="1 2">
    <name type="scientific">Madurella fahalii</name>
    <dbReference type="NCBI Taxonomy" id="1157608"/>
    <lineage>
        <taxon>Eukaryota</taxon>
        <taxon>Fungi</taxon>
        <taxon>Dikarya</taxon>
        <taxon>Ascomycota</taxon>
        <taxon>Pezizomycotina</taxon>
        <taxon>Sordariomycetes</taxon>
        <taxon>Sordariomycetidae</taxon>
        <taxon>Sordariales</taxon>
        <taxon>Sordariales incertae sedis</taxon>
        <taxon>Madurella</taxon>
    </lineage>
</organism>
<dbReference type="Pfam" id="PF06041">
    <property type="entry name" value="DUF924"/>
    <property type="match status" value="1"/>
</dbReference>
<keyword evidence="2" id="KW-1185">Reference proteome</keyword>
<dbReference type="GeneID" id="98176996"/>
<dbReference type="RefSeq" id="XP_070917774.1">
    <property type="nucleotide sequence ID" value="XM_071061673.1"/>
</dbReference>
<dbReference type="EMBL" id="BAAFSV010000003">
    <property type="protein sequence ID" value="GAB1316043.1"/>
    <property type="molecule type" value="Genomic_DNA"/>
</dbReference>
<dbReference type="Gene3D" id="1.25.40.10">
    <property type="entry name" value="Tetratricopeptide repeat domain"/>
    <property type="match status" value="1"/>
</dbReference>
<dbReference type="InterPro" id="IPR010323">
    <property type="entry name" value="DUF924"/>
</dbReference>
<accession>A0ABQ0GE68</accession>
<name>A0ABQ0GE68_9PEZI</name>
<dbReference type="SUPFAM" id="SSF48452">
    <property type="entry name" value="TPR-like"/>
    <property type="match status" value="1"/>
</dbReference>